<organism evidence="4 6">
    <name type="scientific">Natrinema pellirubrum (strain DSM 15624 / CIP 106293 / JCM 10476 / NCIMB 786 / 157)</name>
    <dbReference type="NCBI Taxonomy" id="797303"/>
    <lineage>
        <taxon>Archaea</taxon>
        <taxon>Methanobacteriati</taxon>
        <taxon>Methanobacteriota</taxon>
        <taxon>Stenosarchaea group</taxon>
        <taxon>Halobacteria</taxon>
        <taxon>Halobacteriales</taxon>
        <taxon>Natrialbaceae</taxon>
        <taxon>Natrinema</taxon>
    </lineage>
</organism>
<evidence type="ECO:0000313" key="4">
    <source>
        <dbReference type="EMBL" id="AGB30636.1"/>
    </source>
</evidence>
<keyword evidence="1 5" id="KW-0808">Transferase</keyword>
<gene>
    <name evidence="4" type="ordered locus">Natpe_0713</name>
    <name evidence="5" type="ORF">C488_10568</name>
</gene>
<evidence type="ECO:0000259" key="3">
    <source>
        <dbReference type="PROSITE" id="PS51186"/>
    </source>
</evidence>
<reference evidence="6" key="2">
    <citation type="submission" date="2012-02" db="EMBL/GenBank/DDBJ databases">
        <title>Complete sequence of chromosome of Natrinema pellirubrum DSM 15624.</title>
        <authorList>
            <person name="Lucas S."/>
            <person name="Han J."/>
            <person name="Lapidus A."/>
            <person name="Cheng J.-F."/>
            <person name="Goodwin L."/>
            <person name="Pitluck S."/>
            <person name="Peters L."/>
            <person name="Teshima H."/>
            <person name="Detter J.C."/>
            <person name="Han C."/>
            <person name="Tapia R."/>
            <person name="Land M."/>
            <person name="Hauser L."/>
            <person name="Kyrpides N."/>
            <person name="Ivanova N."/>
            <person name="Pagani I."/>
            <person name="Sproer C."/>
            <person name="Anderson I."/>
            <person name="Woyke T."/>
        </authorList>
    </citation>
    <scope>NUCLEOTIDE SEQUENCE [LARGE SCALE GENOMIC DNA]</scope>
    <source>
        <strain evidence="6">DSM 15624 / JCM 10476 / NCIMB 786</strain>
    </source>
</reference>
<dbReference type="STRING" id="797303.Natpe_0713"/>
<dbReference type="Pfam" id="PF00583">
    <property type="entry name" value="Acetyltransf_1"/>
    <property type="match status" value="1"/>
</dbReference>
<dbReference type="InterPro" id="IPR016181">
    <property type="entry name" value="Acyl_CoA_acyltransferase"/>
</dbReference>
<dbReference type="Proteomes" id="UP000011593">
    <property type="component" value="Unassembled WGS sequence"/>
</dbReference>
<dbReference type="RefSeq" id="WP_006181488.1">
    <property type="nucleotide sequence ID" value="NC_019962.1"/>
</dbReference>
<dbReference type="Gene3D" id="3.40.630.30">
    <property type="match status" value="1"/>
</dbReference>
<dbReference type="GO" id="GO:0016747">
    <property type="term" value="F:acyltransferase activity, transferring groups other than amino-acyl groups"/>
    <property type="evidence" value="ECO:0007669"/>
    <property type="project" value="InterPro"/>
</dbReference>
<reference evidence="5 7" key="3">
    <citation type="journal article" date="2014" name="PLoS Genet.">
        <title>Phylogenetically driven sequencing of extremely halophilic archaea reveals strategies for static and dynamic osmo-response.</title>
        <authorList>
            <person name="Becker E.A."/>
            <person name="Seitzer P.M."/>
            <person name="Tritt A."/>
            <person name="Larsen D."/>
            <person name="Krusor M."/>
            <person name="Yao A.I."/>
            <person name="Wu D."/>
            <person name="Madern D."/>
            <person name="Eisen J.A."/>
            <person name="Darling A.E."/>
            <person name="Facciotti M.T."/>
        </authorList>
    </citation>
    <scope>NUCLEOTIDE SEQUENCE [LARGE SCALE GENOMIC DNA]</scope>
    <source>
        <strain evidence="5 7">DSM 15624</strain>
    </source>
</reference>
<dbReference type="SUPFAM" id="SSF55729">
    <property type="entry name" value="Acyl-CoA N-acyltransferases (Nat)"/>
    <property type="match status" value="1"/>
</dbReference>
<dbReference type="PANTHER" id="PTHR43877">
    <property type="entry name" value="AMINOALKYLPHOSPHONATE N-ACETYLTRANSFERASE-RELATED-RELATED"/>
    <property type="match status" value="1"/>
</dbReference>
<dbReference type="EMBL" id="AOIE01000066">
    <property type="protein sequence ID" value="ELY74889.1"/>
    <property type="molecule type" value="Genomic_DNA"/>
</dbReference>
<evidence type="ECO:0000256" key="2">
    <source>
        <dbReference type="ARBA" id="ARBA00023315"/>
    </source>
</evidence>
<accession>L0JJU5</accession>
<dbReference type="AlphaFoldDB" id="L0JJU5"/>
<dbReference type="Proteomes" id="UP000010843">
    <property type="component" value="Chromosome"/>
</dbReference>
<sequence>MSRTVRPATVDDVWVVHGIARESWHAAYDDILGPQRVDTVVDEWYALGDLESSIAAATDREDAAFLVAEGSTDGGEDGTGTGADCHGFAHAVPWPEDTSVAFLARLYVHPAVWSEGVGTALLEALETALEGTAERLRLAVLAANDVGIAFYESRGFDRVRTRPSDLGDGLEEHVYERRFTDAD</sequence>
<dbReference type="eggNOG" id="arCOG00844">
    <property type="taxonomic scope" value="Archaea"/>
</dbReference>
<dbReference type="InterPro" id="IPR050832">
    <property type="entry name" value="Bact_Acetyltransf"/>
</dbReference>
<evidence type="ECO:0000313" key="7">
    <source>
        <dbReference type="Proteomes" id="UP000011593"/>
    </source>
</evidence>
<dbReference type="CDD" id="cd04301">
    <property type="entry name" value="NAT_SF"/>
    <property type="match status" value="1"/>
</dbReference>
<dbReference type="EMBL" id="CP003372">
    <property type="protein sequence ID" value="AGB30636.1"/>
    <property type="molecule type" value="Genomic_DNA"/>
</dbReference>
<evidence type="ECO:0000256" key="1">
    <source>
        <dbReference type="ARBA" id="ARBA00022679"/>
    </source>
</evidence>
<proteinExistence type="predicted"/>
<dbReference type="KEGG" id="npe:Natpe_0713"/>
<keyword evidence="7" id="KW-1185">Reference proteome</keyword>
<evidence type="ECO:0000313" key="5">
    <source>
        <dbReference type="EMBL" id="ELY74889.1"/>
    </source>
</evidence>
<dbReference type="PATRIC" id="fig|797303.5.peg.2128"/>
<keyword evidence="2" id="KW-0012">Acyltransferase</keyword>
<reference evidence="4" key="1">
    <citation type="submission" date="2012-02" db="EMBL/GenBank/DDBJ databases">
        <title>Complete sequence of chromosome of Natrinema pellirubrum DSM 15624.</title>
        <authorList>
            <consortium name="US DOE Joint Genome Institute"/>
            <person name="Lucas S."/>
            <person name="Han J."/>
            <person name="Lapidus A."/>
            <person name="Cheng J.-F."/>
            <person name="Goodwin L."/>
            <person name="Pitluck S."/>
            <person name="Peters L."/>
            <person name="Teshima H."/>
            <person name="Detter J.C."/>
            <person name="Han C."/>
            <person name="Tapia R."/>
            <person name="Land M."/>
            <person name="Hauser L."/>
            <person name="Kyrpides N."/>
            <person name="Ivanova N."/>
            <person name="Pagani I."/>
            <person name="Sproer C."/>
            <person name="Anderson I."/>
            <person name="Woyke T."/>
        </authorList>
    </citation>
    <scope>NUCLEOTIDE SEQUENCE</scope>
    <source>
        <strain evidence="4">DSM 15624</strain>
    </source>
</reference>
<dbReference type="OrthoDB" id="11597at2157"/>
<dbReference type="InterPro" id="IPR000182">
    <property type="entry name" value="GNAT_dom"/>
</dbReference>
<dbReference type="PROSITE" id="PS51186">
    <property type="entry name" value="GNAT"/>
    <property type="match status" value="1"/>
</dbReference>
<evidence type="ECO:0000313" key="6">
    <source>
        <dbReference type="Proteomes" id="UP000010843"/>
    </source>
</evidence>
<name>L0JJU5_NATP1</name>
<protein>
    <submittedName>
        <fullName evidence="4 5">Acetyltransferase</fullName>
    </submittedName>
</protein>
<dbReference type="GeneID" id="14335172"/>
<feature type="domain" description="N-acetyltransferase" evidence="3">
    <location>
        <begin position="3"/>
        <end position="181"/>
    </location>
</feature>
<dbReference type="HOGENOM" id="CLU_013985_18_3_2"/>